<keyword evidence="6" id="KW-0472">Membrane</keyword>
<dbReference type="GO" id="GO:0015288">
    <property type="term" value="F:porin activity"/>
    <property type="evidence" value="ECO:0007669"/>
    <property type="project" value="TreeGrafter"/>
</dbReference>
<protein>
    <submittedName>
        <fullName evidence="8">Transporter</fullName>
    </submittedName>
</protein>
<proteinExistence type="inferred from homology"/>
<dbReference type="Proteomes" id="UP000186685">
    <property type="component" value="Unassembled WGS sequence"/>
</dbReference>
<evidence type="ECO:0000256" key="3">
    <source>
        <dbReference type="ARBA" id="ARBA00022448"/>
    </source>
</evidence>
<evidence type="ECO:0000256" key="7">
    <source>
        <dbReference type="ARBA" id="ARBA00023237"/>
    </source>
</evidence>
<evidence type="ECO:0000313" key="8">
    <source>
        <dbReference type="EMBL" id="OKZ10549.1"/>
    </source>
</evidence>
<dbReference type="InterPro" id="IPR003423">
    <property type="entry name" value="OMP_efflux"/>
</dbReference>
<dbReference type="GO" id="GO:0009279">
    <property type="term" value="C:cell outer membrane"/>
    <property type="evidence" value="ECO:0007669"/>
    <property type="project" value="UniProtKB-SubCell"/>
</dbReference>
<evidence type="ECO:0000256" key="6">
    <source>
        <dbReference type="ARBA" id="ARBA00023136"/>
    </source>
</evidence>
<evidence type="ECO:0000313" key="9">
    <source>
        <dbReference type="Proteomes" id="UP000186685"/>
    </source>
</evidence>
<organism evidence="8 9">
    <name type="scientific">Phocaeicola plebeius</name>
    <dbReference type="NCBI Taxonomy" id="310297"/>
    <lineage>
        <taxon>Bacteria</taxon>
        <taxon>Pseudomonadati</taxon>
        <taxon>Bacteroidota</taxon>
        <taxon>Bacteroidia</taxon>
        <taxon>Bacteroidales</taxon>
        <taxon>Bacteroidaceae</taxon>
        <taxon>Phocaeicola</taxon>
    </lineage>
</organism>
<sequence length="385" mass="43121">MSAICICSTAQSNSIAEIMESIEQNNPALNTLRKQTDAQKIENKTGIYLSNPEVEYAYLWGDPSSVGKRHNINVTQTFDFATISGMKNRMADKNNELADISFLSGRQTILLEAQKLCLDVIYCNAMMQELGERLKRSQILAETGKKRLEEGDASMIEYNKVMLNLATVKGEMTRMETEKASAMDNLKRLNGGKPVELTDVSYGAEQILPENFDTWYAETESRNPSIQYAKQQIEIKKYGVKLSKAMGLPSLSAGYTSELTKDVSYRGIAVGLSIPLWENKKKVKLAQAGVVAAEAQNEENKNTLYSQMLELYNRAKGLRSTADIYKQALKDSNSTLLLQKALDEGQISLLDYILEVELYYNAKDQALSAERDYRKTLAELFASEL</sequence>
<accession>A0A854C1C2</accession>
<evidence type="ECO:0000256" key="5">
    <source>
        <dbReference type="ARBA" id="ARBA00022692"/>
    </source>
</evidence>
<dbReference type="InterPro" id="IPR051906">
    <property type="entry name" value="TolC-like"/>
</dbReference>
<dbReference type="Pfam" id="PF02321">
    <property type="entry name" value="OEP"/>
    <property type="match status" value="1"/>
</dbReference>
<comment type="similarity">
    <text evidence="2">Belongs to the outer membrane factor (OMF) (TC 1.B.17) family.</text>
</comment>
<dbReference type="PANTHER" id="PTHR30026">
    <property type="entry name" value="OUTER MEMBRANE PROTEIN TOLC"/>
    <property type="match status" value="1"/>
</dbReference>
<dbReference type="EMBL" id="MNQR01000019">
    <property type="protein sequence ID" value="OKZ10549.1"/>
    <property type="molecule type" value="Genomic_DNA"/>
</dbReference>
<dbReference type="GO" id="GO:0015562">
    <property type="term" value="F:efflux transmembrane transporter activity"/>
    <property type="evidence" value="ECO:0007669"/>
    <property type="project" value="InterPro"/>
</dbReference>
<dbReference type="PANTHER" id="PTHR30026:SF20">
    <property type="entry name" value="OUTER MEMBRANE PROTEIN TOLC"/>
    <property type="match status" value="1"/>
</dbReference>
<gene>
    <name evidence="8" type="ORF">BHV76_06365</name>
</gene>
<reference evidence="8 9" key="1">
    <citation type="journal article" date="2016" name="Nat. Biotechnol.">
        <title>Measurement of bacterial replication rates in microbial communities.</title>
        <authorList>
            <person name="Brown C.T."/>
            <person name="Olm M.R."/>
            <person name="Thomas B.C."/>
            <person name="Banfield J.F."/>
        </authorList>
    </citation>
    <scope>NUCLEOTIDE SEQUENCE [LARGE SCALE GENOMIC DNA]</scope>
    <source>
        <strain evidence="8">45_130</strain>
    </source>
</reference>
<evidence type="ECO:0000256" key="2">
    <source>
        <dbReference type="ARBA" id="ARBA00007613"/>
    </source>
</evidence>
<keyword evidence="3" id="KW-0813">Transport</keyword>
<dbReference type="GO" id="GO:1990281">
    <property type="term" value="C:efflux pump complex"/>
    <property type="evidence" value="ECO:0007669"/>
    <property type="project" value="TreeGrafter"/>
</dbReference>
<name>A0A854C1C2_9BACT</name>
<comment type="subcellular location">
    <subcellularLocation>
        <location evidence="1">Cell outer membrane</location>
    </subcellularLocation>
</comment>
<evidence type="ECO:0000256" key="1">
    <source>
        <dbReference type="ARBA" id="ARBA00004442"/>
    </source>
</evidence>
<keyword evidence="4" id="KW-1134">Transmembrane beta strand</keyword>
<dbReference type="Gene3D" id="1.20.1600.10">
    <property type="entry name" value="Outer membrane efflux proteins (OEP)"/>
    <property type="match status" value="1"/>
</dbReference>
<comment type="caution">
    <text evidence="8">The sequence shown here is derived from an EMBL/GenBank/DDBJ whole genome shotgun (WGS) entry which is preliminary data.</text>
</comment>
<dbReference type="SUPFAM" id="SSF56954">
    <property type="entry name" value="Outer membrane efflux proteins (OEP)"/>
    <property type="match status" value="1"/>
</dbReference>
<keyword evidence="5" id="KW-0812">Transmembrane</keyword>
<dbReference type="AlphaFoldDB" id="A0A854C1C2"/>
<keyword evidence="7" id="KW-0998">Cell outer membrane</keyword>
<evidence type="ECO:0000256" key="4">
    <source>
        <dbReference type="ARBA" id="ARBA00022452"/>
    </source>
</evidence>